<feature type="transmembrane region" description="Helical" evidence="2">
    <location>
        <begin position="46"/>
        <end position="70"/>
    </location>
</feature>
<dbReference type="EMBL" id="KN837139">
    <property type="protein sequence ID" value="KIJ41101.1"/>
    <property type="molecule type" value="Genomic_DNA"/>
</dbReference>
<evidence type="ECO:0008006" key="6">
    <source>
        <dbReference type="Google" id="ProtNLM"/>
    </source>
</evidence>
<dbReference type="InterPro" id="IPR007736">
    <property type="entry name" value="Caleosin-related"/>
</dbReference>
<dbReference type="PANTHER" id="PTHR31495">
    <property type="entry name" value="PEROXYGENASE 3-RELATED"/>
    <property type="match status" value="1"/>
</dbReference>
<evidence type="ECO:0000313" key="4">
    <source>
        <dbReference type="EMBL" id="KIJ41101.1"/>
    </source>
</evidence>
<dbReference type="AlphaFoldDB" id="A0A0C9VSQ5"/>
<keyword evidence="5" id="KW-1185">Reference proteome</keyword>
<accession>A0A0C9VSQ5</accession>
<evidence type="ECO:0000313" key="3">
    <source>
        <dbReference type="EMBL" id="KIJ26216.1"/>
    </source>
</evidence>
<gene>
    <name evidence="3" type="ORF">M422DRAFT_192531</name>
    <name evidence="4" type="ORF">M422DRAFT_209552</name>
</gene>
<dbReference type="Proteomes" id="UP000054279">
    <property type="component" value="Unassembled WGS sequence"/>
</dbReference>
<keyword evidence="2" id="KW-1133">Transmembrane helix</keyword>
<protein>
    <recommendedName>
        <fullName evidence="6">Caleosin-domain-containing protein</fullName>
    </recommendedName>
</protein>
<keyword evidence="2" id="KW-0812">Transmembrane</keyword>
<reference evidence="4 5" key="1">
    <citation type="submission" date="2014-06" db="EMBL/GenBank/DDBJ databases">
        <title>Evolutionary Origins and Diversification of the Mycorrhizal Mutualists.</title>
        <authorList>
            <consortium name="DOE Joint Genome Institute"/>
            <consortium name="Mycorrhizal Genomics Consortium"/>
            <person name="Kohler A."/>
            <person name="Kuo A."/>
            <person name="Nagy L.G."/>
            <person name="Floudas D."/>
            <person name="Copeland A."/>
            <person name="Barry K.W."/>
            <person name="Cichocki N."/>
            <person name="Veneault-Fourrey C."/>
            <person name="LaButti K."/>
            <person name="Lindquist E.A."/>
            <person name="Lipzen A."/>
            <person name="Lundell T."/>
            <person name="Morin E."/>
            <person name="Murat C."/>
            <person name="Riley R."/>
            <person name="Ohm R."/>
            <person name="Sun H."/>
            <person name="Tunlid A."/>
            <person name="Henrissat B."/>
            <person name="Grigoriev I.V."/>
            <person name="Hibbett D.S."/>
            <person name="Martin F."/>
        </authorList>
    </citation>
    <scope>NUCLEOTIDE SEQUENCE [LARGE SCALE GENOMIC DNA]</scope>
    <source>
        <strain evidence="4 5">SS14</strain>
    </source>
</reference>
<comment type="similarity">
    <text evidence="1">Belongs to the caleosin family.</text>
</comment>
<sequence>MAPPKDAKSSASLSPPNTALQGHVAFFDTDNDGIIWPLDTYHGFRAIGFGVFLSFLSMLVIHFGFSYATCSSWIPDPFFRLYNKNMHRAVHGSDSRSYTHRGELDEARFDEIFNTYTYPPNNNITFKQGVRMIRGNANPFDPFGWFAAIFEWGATYILLGSPVLKEDVKGLMDGSLFYKLAAQKEKNAKKHKTK</sequence>
<evidence type="ECO:0000256" key="2">
    <source>
        <dbReference type="SAM" id="Phobius"/>
    </source>
</evidence>
<proteinExistence type="inferred from homology"/>
<dbReference type="EMBL" id="KN837379">
    <property type="protein sequence ID" value="KIJ26216.1"/>
    <property type="molecule type" value="Genomic_DNA"/>
</dbReference>
<keyword evidence="2" id="KW-0472">Membrane</keyword>
<name>A0A0C9VSQ5_SPHS4</name>
<evidence type="ECO:0000256" key="1">
    <source>
        <dbReference type="ARBA" id="ARBA00006765"/>
    </source>
</evidence>
<dbReference type="OrthoDB" id="640742at2759"/>
<dbReference type="GO" id="GO:0005509">
    <property type="term" value="F:calcium ion binding"/>
    <property type="evidence" value="ECO:0007669"/>
    <property type="project" value="TreeGrafter"/>
</dbReference>
<dbReference type="Pfam" id="PF05042">
    <property type="entry name" value="Caleosin"/>
    <property type="match status" value="1"/>
</dbReference>
<dbReference type="GO" id="GO:0004497">
    <property type="term" value="F:monooxygenase activity"/>
    <property type="evidence" value="ECO:0007669"/>
    <property type="project" value="TreeGrafter"/>
</dbReference>
<organism evidence="4 5">
    <name type="scientific">Sphaerobolus stellatus (strain SS14)</name>
    <dbReference type="NCBI Taxonomy" id="990650"/>
    <lineage>
        <taxon>Eukaryota</taxon>
        <taxon>Fungi</taxon>
        <taxon>Dikarya</taxon>
        <taxon>Basidiomycota</taxon>
        <taxon>Agaricomycotina</taxon>
        <taxon>Agaricomycetes</taxon>
        <taxon>Phallomycetidae</taxon>
        <taxon>Geastrales</taxon>
        <taxon>Sphaerobolaceae</taxon>
        <taxon>Sphaerobolus</taxon>
    </lineage>
</organism>
<evidence type="ECO:0000313" key="5">
    <source>
        <dbReference type="Proteomes" id="UP000054279"/>
    </source>
</evidence>
<dbReference type="HOGENOM" id="CLU_062049_1_1_1"/>
<dbReference type="PANTHER" id="PTHR31495:SF0">
    <property type="entry name" value="BINDING PROTEIN CALEOSIN, PUTATIVE (AFU_ORTHOLOGUE AFUA_5G13750)-RELATED"/>
    <property type="match status" value="1"/>
</dbReference>